<keyword evidence="3" id="KW-0808">Transferase</keyword>
<dbReference type="InterPro" id="IPR038232">
    <property type="entry name" value="PknH-like_Extracell_sf"/>
</dbReference>
<dbReference type="RefSeq" id="WP_115280380.1">
    <property type="nucleotide sequence ID" value="NZ_AP022600.1"/>
</dbReference>
<dbReference type="InterPro" id="IPR026954">
    <property type="entry name" value="PknH-like_Extracell"/>
</dbReference>
<dbReference type="AlphaFoldDB" id="A0A378TKX4"/>
<dbReference type="EMBL" id="UGQT01000001">
    <property type="protein sequence ID" value="STZ61458.1"/>
    <property type="molecule type" value="Genomic_DNA"/>
</dbReference>
<protein>
    <submittedName>
        <fullName evidence="3">Serine/threonine protein kinase</fullName>
        <ecNumber evidence="3">2.7.11.1</ecNumber>
    </submittedName>
</protein>
<dbReference type="PROSITE" id="PS51257">
    <property type="entry name" value="PROKAR_LIPOPROTEIN"/>
    <property type="match status" value="1"/>
</dbReference>
<dbReference type="OrthoDB" id="1551126at2"/>
<sequence>MLGRATLVSLAAVALAGCTNVVAGAAKPADAGGADGPRSGDLASTLISVEEINAIMGADDIELVESIDEMVDHSGDVSDPACLGALYNAEEIIYSGSGWTEVADEVLTQPSDDPAHWVEQTAVRFESAEQASAFYEASKTQWQECVDNELSMFDGDYVFTWVFEEMTVSDTMISQNALQLDADGWTCQHAMSAVSSVIVEASACSMSPDDEAQAIVEALVKNVG</sequence>
<evidence type="ECO:0000313" key="3">
    <source>
        <dbReference type="EMBL" id="STZ61458.1"/>
    </source>
</evidence>
<reference evidence="3 4" key="1">
    <citation type="submission" date="2018-06" db="EMBL/GenBank/DDBJ databases">
        <authorList>
            <consortium name="Pathogen Informatics"/>
            <person name="Doyle S."/>
        </authorList>
    </citation>
    <scope>NUCLEOTIDE SEQUENCE [LARGE SCALE GENOMIC DNA]</scope>
    <source>
        <strain evidence="3 4">NCTC10821</strain>
    </source>
</reference>
<feature type="signal peptide" evidence="1">
    <location>
        <begin position="1"/>
        <end position="25"/>
    </location>
</feature>
<gene>
    <name evidence="3" type="primary">pknH_2</name>
    <name evidence="3" type="ORF">NCTC10821_05012</name>
</gene>
<keyword evidence="4" id="KW-1185">Reference proteome</keyword>
<evidence type="ECO:0000259" key="2">
    <source>
        <dbReference type="Pfam" id="PF14032"/>
    </source>
</evidence>
<dbReference type="Pfam" id="PF14032">
    <property type="entry name" value="PknH_C"/>
    <property type="match status" value="1"/>
</dbReference>
<keyword evidence="1" id="KW-0732">Signal</keyword>
<evidence type="ECO:0000313" key="4">
    <source>
        <dbReference type="Proteomes" id="UP000254978"/>
    </source>
</evidence>
<organism evidence="3 4">
    <name type="scientific">Mycolicibacterium tokaiense</name>
    <dbReference type="NCBI Taxonomy" id="39695"/>
    <lineage>
        <taxon>Bacteria</taxon>
        <taxon>Bacillati</taxon>
        <taxon>Actinomycetota</taxon>
        <taxon>Actinomycetes</taxon>
        <taxon>Mycobacteriales</taxon>
        <taxon>Mycobacteriaceae</taxon>
        <taxon>Mycolicibacterium</taxon>
    </lineage>
</organism>
<keyword evidence="3" id="KW-0723">Serine/threonine-protein kinase</keyword>
<dbReference type="EC" id="2.7.11.1" evidence="3"/>
<accession>A0A378TKX4</accession>
<dbReference type="Gene3D" id="3.40.1000.70">
    <property type="entry name" value="PknH-like extracellular domain"/>
    <property type="match status" value="1"/>
</dbReference>
<feature type="domain" description="PknH-like extracellular" evidence="2">
    <location>
        <begin position="39"/>
        <end position="220"/>
    </location>
</feature>
<evidence type="ECO:0000256" key="1">
    <source>
        <dbReference type="SAM" id="SignalP"/>
    </source>
</evidence>
<dbReference type="Proteomes" id="UP000254978">
    <property type="component" value="Unassembled WGS sequence"/>
</dbReference>
<proteinExistence type="predicted"/>
<name>A0A378TKX4_9MYCO</name>
<dbReference type="GO" id="GO:0004674">
    <property type="term" value="F:protein serine/threonine kinase activity"/>
    <property type="evidence" value="ECO:0007669"/>
    <property type="project" value="UniProtKB-KW"/>
</dbReference>
<keyword evidence="3" id="KW-0418">Kinase</keyword>
<feature type="chain" id="PRO_5016854326" evidence="1">
    <location>
        <begin position="26"/>
        <end position="224"/>
    </location>
</feature>